<protein>
    <submittedName>
        <fullName evidence="2">Uncharacterized protein</fullName>
    </submittedName>
</protein>
<evidence type="ECO:0000313" key="2">
    <source>
        <dbReference type="EMBL" id="KAF2796027.1"/>
    </source>
</evidence>
<keyword evidence="3" id="KW-1185">Reference proteome</keyword>
<feature type="region of interest" description="Disordered" evidence="1">
    <location>
        <begin position="36"/>
        <end position="137"/>
    </location>
</feature>
<reference evidence="2" key="1">
    <citation type="journal article" date="2020" name="Stud. Mycol.">
        <title>101 Dothideomycetes genomes: a test case for predicting lifestyles and emergence of pathogens.</title>
        <authorList>
            <person name="Haridas S."/>
            <person name="Albert R."/>
            <person name="Binder M."/>
            <person name="Bloem J."/>
            <person name="Labutti K."/>
            <person name="Salamov A."/>
            <person name="Andreopoulos B."/>
            <person name="Baker S."/>
            <person name="Barry K."/>
            <person name="Bills G."/>
            <person name="Bluhm B."/>
            <person name="Cannon C."/>
            <person name="Castanera R."/>
            <person name="Culley D."/>
            <person name="Daum C."/>
            <person name="Ezra D."/>
            <person name="Gonzalez J."/>
            <person name="Henrissat B."/>
            <person name="Kuo A."/>
            <person name="Liang C."/>
            <person name="Lipzen A."/>
            <person name="Lutzoni F."/>
            <person name="Magnuson J."/>
            <person name="Mondo S."/>
            <person name="Nolan M."/>
            <person name="Ohm R."/>
            <person name="Pangilinan J."/>
            <person name="Park H.-J."/>
            <person name="Ramirez L."/>
            <person name="Alfaro M."/>
            <person name="Sun H."/>
            <person name="Tritt A."/>
            <person name="Yoshinaga Y."/>
            <person name="Zwiers L.-H."/>
            <person name="Turgeon B."/>
            <person name="Goodwin S."/>
            <person name="Spatafora J."/>
            <person name="Crous P."/>
            <person name="Grigoriev I."/>
        </authorList>
    </citation>
    <scope>NUCLEOTIDE SEQUENCE</scope>
    <source>
        <strain evidence="2">CBS 109.77</strain>
    </source>
</reference>
<dbReference type="EMBL" id="MU001841">
    <property type="protein sequence ID" value="KAF2796027.1"/>
    <property type="molecule type" value="Genomic_DNA"/>
</dbReference>
<proteinExistence type="predicted"/>
<accession>A0A6A6XKD0</accession>
<gene>
    <name evidence="2" type="ORF">K505DRAFT_335509</name>
</gene>
<evidence type="ECO:0000313" key="3">
    <source>
        <dbReference type="Proteomes" id="UP000799757"/>
    </source>
</evidence>
<organism evidence="2 3">
    <name type="scientific">Melanomma pulvis-pyrius CBS 109.77</name>
    <dbReference type="NCBI Taxonomy" id="1314802"/>
    <lineage>
        <taxon>Eukaryota</taxon>
        <taxon>Fungi</taxon>
        <taxon>Dikarya</taxon>
        <taxon>Ascomycota</taxon>
        <taxon>Pezizomycotina</taxon>
        <taxon>Dothideomycetes</taxon>
        <taxon>Pleosporomycetidae</taxon>
        <taxon>Pleosporales</taxon>
        <taxon>Melanommataceae</taxon>
        <taxon>Melanomma</taxon>
    </lineage>
</organism>
<name>A0A6A6XKD0_9PLEO</name>
<feature type="region of interest" description="Disordered" evidence="1">
    <location>
        <begin position="1"/>
        <end position="24"/>
    </location>
</feature>
<dbReference type="Proteomes" id="UP000799757">
    <property type="component" value="Unassembled WGS sequence"/>
</dbReference>
<feature type="compositionally biased region" description="Polar residues" evidence="1">
    <location>
        <begin position="8"/>
        <end position="23"/>
    </location>
</feature>
<dbReference type="AlphaFoldDB" id="A0A6A6XKD0"/>
<evidence type="ECO:0000256" key="1">
    <source>
        <dbReference type="SAM" id="MobiDB-lite"/>
    </source>
</evidence>
<sequence>MPYENGLPYQQDNTKMSNNTFTSPFDLDSLNSLIGYPDYRAPPVPSHRQSTSLPRNKSPLVSAARPRPKFGLTSMYPVSGSDHSIPRPQSHVKLQPQAAVPPMTPPPTSMHSLPVTPPPSASHNKTSEEKNSHYPSQHTRDIAAWQRHFALQLQSAIYDPEMHKRNQDELEAAAMLLVVSRPFGTEAQEAEEKLMQPALWGQETLRWAVDFVLAQMGKGNSAAQGGI</sequence>